<evidence type="ECO:0000256" key="1">
    <source>
        <dbReference type="ARBA" id="ARBA00004141"/>
    </source>
</evidence>
<dbReference type="Proteomes" id="UP000594263">
    <property type="component" value="Unplaced"/>
</dbReference>
<dbReference type="Gramene" id="Kaladp0266s0031.1.v1.1">
    <property type="protein sequence ID" value="Kaladp0266s0031.1.v1.1.CDS.1"/>
    <property type="gene ID" value="Kaladp0266s0031.v1.1"/>
</dbReference>
<dbReference type="PANTHER" id="PTHR11351:SF31">
    <property type="entry name" value="DESATURASE 1, ISOFORM A-RELATED"/>
    <property type="match status" value="1"/>
</dbReference>
<comment type="similarity">
    <text evidence="3 13">Belongs to the fatty acid desaturase type 1 family.</text>
</comment>
<dbReference type="OMA" id="TSEWGWS"/>
<keyword evidence="11 14" id="KW-0472">Membrane</keyword>
<name>A0A7N0V8R2_KALFE</name>
<evidence type="ECO:0000256" key="3">
    <source>
        <dbReference type="ARBA" id="ARBA00009295"/>
    </source>
</evidence>
<evidence type="ECO:0000313" key="17">
    <source>
        <dbReference type="Proteomes" id="UP000594263"/>
    </source>
</evidence>
<dbReference type="CDD" id="cd03505">
    <property type="entry name" value="Delta9-FADS-like"/>
    <property type="match status" value="1"/>
</dbReference>
<feature type="transmembrane region" description="Helical" evidence="14">
    <location>
        <begin position="106"/>
        <end position="128"/>
    </location>
</feature>
<dbReference type="PRINTS" id="PR00075">
    <property type="entry name" value="FACDDSATRASE"/>
</dbReference>
<keyword evidence="12 13" id="KW-0275">Fatty acid biosynthesis</keyword>
<sequence>MFGIALSYRRNLSHKSFNLPKWLEYTFACCGILACQGNQLDWVSSHRYHHQFTDTDKDPHSPTEGLLFSHVNWIVDRTYLTMKCGEPNNVGDLRKQPFYRLIENTYYLHLLASAVLLYAAGGIPFLVWGGAMRTVLVFHVTFLVSSVGHTWGERAWNTSDLSKNIWWLALLSFGDGWHNNQHAFEFSARHGFEWWQIDMTWGVIRVLEALGLATDVKLPTEQQKKLLAL</sequence>
<keyword evidence="7 14" id="KW-1133">Transmembrane helix</keyword>
<evidence type="ECO:0000256" key="12">
    <source>
        <dbReference type="ARBA" id="ARBA00023160"/>
    </source>
</evidence>
<evidence type="ECO:0000256" key="8">
    <source>
        <dbReference type="ARBA" id="ARBA00023002"/>
    </source>
</evidence>
<keyword evidence="6" id="KW-0276">Fatty acid metabolism</keyword>
<evidence type="ECO:0000256" key="10">
    <source>
        <dbReference type="ARBA" id="ARBA00023098"/>
    </source>
</evidence>
<keyword evidence="10" id="KW-0443">Lipid metabolism</keyword>
<dbReference type="Pfam" id="PF00487">
    <property type="entry name" value="FA_desaturase"/>
    <property type="match status" value="1"/>
</dbReference>
<keyword evidence="5 13" id="KW-0812">Transmembrane</keyword>
<reference evidence="16" key="1">
    <citation type="submission" date="2021-01" db="UniProtKB">
        <authorList>
            <consortium name="EnsemblPlants"/>
        </authorList>
    </citation>
    <scope>IDENTIFICATION</scope>
</reference>
<evidence type="ECO:0000256" key="14">
    <source>
        <dbReference type="SAM" id="Phobius"/>
    </source>
</evidence>
<protein>
    <recommendedName>
        <fullName evidence="15">Fatty acid desaturase domain-containing protein</fullName>
    </recommendedName>
</protein>
<proteinExistence type="inferred from homology"/>
<dbReference type="GO" id="GO:0016717">
    <property type="term" value="F:oxidoreductase activity, acting on paired donors, with oxidation of a pair of donors resulting in the reduction of molecular oxygen to two molecules of water"/>
    <property type="evidence" value="ECO:0007669"/>
    <property type="project" value="InterPro"/>
</dbReference>
<evidence type="ECO:0000259" key="15">
    <source>
        <dbReference type="Pfam" id="PF00487"/>
    </source>
</evidence>
<keyword evidence="8 13" id="KW-0560">Oxidoreductase</keyword>
<comment type="cofactor">
    <cofactor evidence="13">
        <name>Fe(2+)</name>
        <dbReference type="ChEBI" id="CHEBI:29033"/>
    </cofactor>
</comment>
<keyword evidence="9" id="KW-0408">Iron</keyword>
<dbReference type="PANTHER" id="PTHR11351">
    <property type="entry name" value="ACYL-COA DESATURASE"/>
    <property type="match status" value="1"/>
</dbReference>
<dbReference type="InterPro" id="IPR015876">
    <property type="entry name" value="Acyl-CoA_DS"/>
</dbReference>
<evidence type="ECO:0000256" key="4">
    <source>
        <dbReference type="ARBA" id="ARBA00022516"/>
    </source>
</evidence>
<dbReference type="InterPro" id="IPR005804">
    <property type="entry name" value="FA_desaturase_dom"/>
</dbReference>
<evidence type="ECO:0000256" key="11">
    <source>
        <dbReference type="ARBA" id="ARBA00023136"/>
    </source>
</evidence>
<organism evidence="16 17">
    <name type="scientific">Kalanchoe fedtschenkoi</name>
    <name type="common">Lavender scallops</name>
    <name type="synonym">South American air plant</name>
    <dbReference type="NCBI Taxonomy" id="63787"/>
    <lineage>
        <taxon>Eukaryota</taxon>
        <taxon>Viridiplantae</taxon>
        <taxon>Streptophyta</taxon>
        <taxon>Embryophyta</taxon>
        <taxon>Tracheophyta</taxon>
        <taxon>Spermatophyta</taxon>
        <taxon>Magnoliopsida</taxon>
        <taxon>eudicotyledons</taxon>
        <taxon>Gunneridae</taxon>
        <taxon>Pentapetalae</taxon>
        <taxon>Saxifragales</taxon>
        <taxon>Crassulaceae</taxon>
        <taxon>Kalanchoe</taxon>
    </lineage>
</organism>
<dbReference type="GO" id="GO:0005789">
    <property type="term" value="C:endoplasmic reticulum membrane"/>
    <property type="evidence" value="ECO:0007669"/>
    <property type="project" value="TreeGrafter"/>
</dbReference>
<keyword evidence="17" id="KW-1185">Reference proteome</keyword>
<evidence type="ECO:0000256" key="13">
    <source>
        <dbReference type="RuleBase" id="RU000581"/>
    </source>
</evidence>
<evidence type="ECO:0000313" key="16">
    <source>
        <dbReference type="EnsemblPlants" id="Kaladp0266s0031.1.v1.1.CDS.1"/>
    </source>
</evidence>
<evidence type="ECO:0000256" key="2">
    <source>
        <dbReference type="ARBA" id="ARBA00005189"/>
    </source>
</evidence>
<accession>A0A7N0V8R2</accession>
<keyword evidence="4 13" id="KW-0444">Lipid biosynthesis</keyword>
<dbReference type="EnsemblPlants" id="Kaladp0266s0031.1.v1.1">
    <property type="protein sequence ID" value="Kaladp0266s0031.1.v1.1.CDS.1"/>
    <property type="gene ID" value="Kaladp0266s0031.v1.1"/>
</dbReference>
<comment type="subcellular location">
    <subcellularLocation>
        <location evidence="1">Membrane</location>
        <topology evidence="1">Multi-pass membrane protein</topology>
    </subcellularLocation>
</comment>
<comment type="pathway">
    <text evidence="2">Lipid metabolism.</text>
</comment>
<dbReference type="AlphaFoldDB" id="A0A7N0V8R2"/>
<evidence type="ECO:0000256" key="9">
    <source>
        <dbReference type="ARBA" id="ARBA00023004"/>
    </source>
</evidence>
<comment type="domain">
    <text evidence="13">The histidine box domains are involved in binding the catalytic metal ions.</text>
</comment>
<evidence type="ECO:0000256" key="5">
    <source>
        <dbReference type="ARBA" id="ARBA00022692"/>
    </source>
</evidence>
<evidence type="ECO:0000256" key="6">
    <source>
        <dbReference type="ARBA" id="ARBA00022832"/>
    </source>
</evidence>
<evidence type="ECO:0000256" key="7">
    <source>
        <dbReference type="ARBA" id="ARBA00022989"/>
    </source>
</evidence>
<dbReference type="GO" id="GO:0042761">
    <property type="term" value="P:very long-chain fatty acid biosynthetic process"/>
    <property type="evidence" value="ECO:0007669"/>
    <property type="project" value="TreeGrafter"/>
</dbReference>
<feature type="domain" description="Fatty acid desaturase" evidence="15">
    <location>
        <begin position="3"/>
        <end position="203"/>
    </location>
</feature>